<feature type="transmembrane region" description="Helical" evidence="10">
    <location>
        <begin position="175"/>
        <end position="195"/>
    </location>
</feature>
<reference evidence="13" key="1">
    <citation type="submission" date="2016-09" db="EMBL/GenBank/DDBJ databases">
        <authorList>
            <person name="Varghese N."/>
            <person name="Submissions S."/>
        </authorList>
    </citation>
    <scope>NUCLEOTIDE SEQUENCE [LARGE SCALE GENOMIC DNA]</scope>
    <source>
        <strain evidence="13">ANC 4422</strain>
    </source>
</reference>
<feature type="domain" description="Type II secretion system protein GspF" evidence="11">
    <location>
        <begin position="278"/>
        <end position="399"/>
    </location>
</feature>
<proteinExistence type="inferred from homology"/>
<dbReference type="Pfam" id="PF00482">
    <property type="entry name" value="T2SSF"/>
    <property type="match status" value="2"/>
</dbReference>
<keyword evidence="7 10" id="KW-1133">Transmembrane helix</keyword>
<dbReference type="Gene3D" id="1.20.81.30">
    <property type="entry name" value="Type II secretion system (T2SS), domain F"/>
    <property type="match status" value="2"/>
</dbReference>
<dbReference type="PANTHER" id="PTHR30012">
    <property type="entry name" value="GENERAL SECRETION PATHWAY PROTEIN"/>
    <property type="match status" value="1"/>
</dbReference>
<evidence type="ECO:0000256" key="9">
    <source>
        <dbReference type="RuleBase" id="RU003923"/>
    </source>
</evidence>
<dbReference type="OrthoDB" id="9805682at2"/>
<dbReference type="Proteomes" id="UP000242501">
    <property type="component" value="Unassembled WGS sequence"/>
</dbReference>
<dbReference type="STRING" id="1219383.SAMN05421733_107163"/>
<accession>A0A1G6I1A6</accession>
<evidence type="ECO:0000313" key="13">
    <source>
        <dbReference type="Proteomes" id="UP000242501"/>
    </source>
</evidence>
<evidence type="ECO:0000256" key="1">
    <source>
        <dbReference type="ARBA" id="ARBA00004429"/>
    </source>
</evidence>
<dbReference type="EMBL" id="FMYL01000007">
    <property type="protein sequence ID" value="SDC00230.1"/>
    <property type="molecule type" value="Genomic_DNA"/>
</dbReference>
<evidence type="ECO:0000259" key="11">
    <source>
        <dbReference type="Pfam" id="PF00482"/>
    </source>
</evidence>
<comment type="similarity">
    <text evidence="2 9">Belongs to the GSP F family.</text>
</comment>
<gene>
    <name evidence="12" type="ORF">SAMN05421733_107163</name>
</gene>
<keyword evidence="5" id="KW-0997">Cell inner membrane</keyword>
<feature type="transmembrane region" description="Helical" evidence="10">
    <location>
        <begin position="225"/>
        <end position="245"/>
    </location>
</feature>
<keyword evidence="4" id="KW-1003">Cell membrane</keyword>
<feature type="domain" description="Type II secretion system protein GspF" evidence="11">
    <location>
        <begin position="73"/>
        <end position="196"/>
    </location>
</feature>
<dbReference type="InterPro" id="IPR003004">
    <property type="entry name" value="GspF/PilC"/>
</dbReference>
<evidence type="ECO:0000256" key="8">
    <source>
        <dbReference type="ARBA" id="ARBA00023136"/>
    </source>
</evidence>
<dbReference type="InterPro" id="IPR018076">
    <property type="entry name" value="T2SS_GspF_dom"/>
</dbReference>
<dbReference type="PANTHER" id="PTHR30012:SF7">
    <property type="entry name" value="PROTEIN TRANSPORT PROTEIN HOFC HOMOLOG"/>
    <property type="match status" value="1"/>
</dbReference>
<dbReference type="GO" id="GO:0005886">
    <property type="term" value="C:plasma membrane"/>
    <property type="evidence" value="ECO:0007669"/>
    <property type="project" value="UniProtKB-SubCell"/>
</dbReference>
<evidence type="ECO:0000313" key="12">
    <source>
        <dbReference type="EMBL" id="SDC00230.1"/>
    </source>
</evidence>
<protein>
    <submittedName>
        <fullName evidence="12">Type IV pilus assembly protein PilC</fullName>
    </submittedName>
</protein>
<evidence type="ECO:0000256" key="10">
    <source>
        <dbReference type="SAM" id="Phobius"/>
    </source>
</evidence>
<keyword evidence="13" id="KW-1185">Reference proteome</keyword>
<keyword evidence="8 10" id="KW-0472">Membrane</keyword>
<evidence type="ECO:0000256" key="2">
    <source>
        <dbReference type="ARBA" id="ARBA00005745"/>
    </source>
</evidence>
<keyword evidence="6 9" id="KW-0812">Transmembrane</keyword>
<dbReference type="AlphaFoldDB" id="A0A1G6I1A6"/>
<dbReference type="PRINTS" id="PR00812">
    <property type="entry name" value="BCTERIALGSPF"/>
</dbReference>
<dbReference type="GO" id="GO:0015628">
    <property type="term" value="P:protein secretion by the type II secretion system"/>
    <property type="evidence" value="ECO:0007669"/>
    <property type="project" value="TreeGrafter"/>
</dbReference>
<dbReference type="PROSITE" id="PS00874">
    <property type="entry name" value="T2SP_F"/>
    <property type="match status" value="1"/>
</dbReference>
<dbReference type="FunFam" id="1.20.81.30:FF:000001">
    <property type="entry name" value="Type II secretion system protein F"/>
    <property type="match status" value="2"/>
</dbReference>
<keyword evidence="3 9" id="KW-0813">Transport</keyword>
<dbReference type="InterPro" id="IPR042094">
    <property type="entry name" value="T2SS_GspF_sf"/>
</dbReference>
<evidence type="ECO:0000256" key="7">
    <source>
        <dbReference type="ARBA" id="ARBA00022989"/>
    </source>
</evidence>
<evidence type="ECO:0000256" key="6">
    <source>
        <dbReference type="ARBA" id="ARBA00022692"/>
    </source>
</evidence>
<name>A0A1G6I1A6_9GAMM</name>
<evidence type="ECO:0000256" key="3">
    <source>
        <dbReference type="ARBA" id="ARBA00022448"/>
    </source>
</evidence>
<dbReference type="InterPro" id="IPR001992">
    <property type="entry name" value="T2SS_GspF/T4SS_PilC_CS"/>
</dbReference>
<feature type="transmembrane region" description="Helical" evidence="10">
    <location>
        <begin position="380"/>
        <end position="400"/>
    </location>
</feature>
<evidence type="ECO:0000256" key="4">
    <source>
        <dbReference type="ARBA" id="ARBA00022475"/>
    </source>
</evidence>
<comment type="subcellular location">
    <subcellularLocation>
        <location evidence="1 9">Cell inner membrane</location>
        <topology evidence="1 9">Multi-pass membrane protein</topology>
    </subcellularLocation>
</comment>
<sequence>MAANAEKLQTFSYVGVDRKGAKITGELTAKNMALAKASLRKQGINVSKINPKRKDLLEGVFKKGISTLDITIFTRQLATMMKAGVPLVQSFEIVAGGLENPSMRDIVLGIKNEVENGSTFAQALQKYPKYFDQLFCALVEAGEQSGALETMLDRVAIYKEKSEQLKQKIKKAVKYPISVIVVAFIVTIILMVKVVPVFQGLFSSFGAELPAFTQMVVNMSNWMQSYWYILIGAIIASVIGISQSYKRSQGLRNRIDHLVLKLPIFGGLIYKSIIARYSRTLATTFAAGVPLIDALESTARATNNIVYETAVMRIRDDVASGQQLQFSMRQTERFPSMAIQMVAIGEESGALDAMLDKVATYYEEEVDNAVDGLTSMMEPLIMAVLGVLVGGLVVAMYLPIFQMGSVV</sequence>
<organism evidence="12 13">
    <name type="scientific">Acinetobacter boissieri</name>
    <dbReference type="NCBI Taxonomy" id="1219383"/>
    <lineage>
        <taxon>Bacteria</taxon>
        <taxon>Pseudomonadati</taxon>
        <taxon>Pseudomonadota</taxon>
        <taxon>Gammaproteobacteria</taxon>
        <taxon>Moraxellales</taxon>
        <taxon>Moraxellaceae</taxon>
        <taxon>Acinetobacter</taxon>
    </lineage>
</organism>
<evidence type="ECO:0000256" key="5">
    <source>
        <dbReference type="ARBA" id="ARBA00022519"/>
    </source>
</evidence>
<dbReference type="RefSeq" id="WP_092748691.1">
    <property type="nucleotide sequence ID" value="NZ_FMYL01000007.1"/>
</dbReference>